<evidence type="ECO:0000313" key="2">
    <source>
        <dbReference type="Proteomes" id="UP000588068"/>
    </source>
</evidence>
<dbReference type="EMBL" id="JACHHZ010000002">
    <property type="protein sequence ID" value="MBB6093030.1"/>
    <property type="molecule type" value="Genomic_DNA"/>
</dbReference>
<sequence>MRSKNDKPARGSVEHLSRLLMLSLAGCAFMPMSHAGMLAKLTAALPDVPAPPQGEAQWVAASMRMNGLPMTLKTFQSRLDPDRVFDHYESLAHRWGRSEFRRTANGTHRLLAIRSVSHVITIEARATIGGCEGTITVSGLPESATAPGRTAFPHPPTAQVVSRQEYEDAGIEAEHLSFVSQRTVVVEAEAFAGELLRAGWQILRQQSMERRGRGVVIEAQYGSQQALVTFQPDSSERARTAIVVVWRKS</sequence>
<organism evidence="1 2">
    <name type="scientific">Povalibacter uvarum</name>
    <dbReference type="NCBI Taxonomy" id="732238"/>
    <lineage>
        <taxon>Bacteria</taxon>
        <taxon>Pseudomonadati</taxon>
        <taxon>Pseudomonadota</taxon>
        <taxon>Gammaproteobacteria</taxon>
        <taxon>Steroidobacterales</taxon>
        <taxon>Steroidobacteraceae</taxon>
        <taxon>Povalibacter</taxon>
    </lineage>
</organism>
<gene>
    <name evidence="1" type="ORF">HNQ60_001908</name>
</gene>
<dbReference type="AlphaFoldDB" id="A0A841HL70"/>
<dbReference type="RefSeq" id="WP_184331013.1">
    <property type="nucleotide sequence ID" value="NZ_JACHHZ010000002.1"/>
</dbReference>
<accession>A0A841HL70</accession>
<comment type="caution">
    <text evidence="1">The sequence shown here is derived from an EMBL/GenBank/DDBJ whole genome shotgun (WGS) entry which is preliminary data.</text>
</comment>
<proteinExistence type="predicted"/>
<name>A0A841HL70_9GAMM</name>
<dbReference type="Proteomes" id="UP000588068">
    <property type="component" value="Unassembled WGS sequence"/>
</dbReference>
<reference evidence="1 2" key="1">
    <citation type="submission" date="2020-08" db="EMBL/GenBank/DDBJ databases">
        <title>Genomic Encyclopedia of Type Strains, Phase IV (KMG-IV): sequencing the most valuable type-strain genomes for metagenomic binning, comparative biology and taxonomic classification.</title>
        <authorList>
            <person name="Goeker M."/>
        </authorList>
    </citation>
    <scope>NUCLEOTIDE SEQUENCE [LARGE SCALE GENOMIC DNA]</scope>
    <source>
        <strain evidence="1 2">DSM 26723</strain>
    </source>
</reference>
<evidence type="ECO:0000313" key="1">
    <source>
        <dbReference type="EMBL" id="MBB6093030.1"/>
    </source>
</evidence>
<protein>
    <submittedName>
        <fullName evidence="1">Uncharacterized protein</fullName>
    </submittedName>
</protein>
<keyword evidence="2" id="KW-1185">Reference proteome</keyword>